<dbReference type="Pfam" id="PF07818">
    <property type="entry name" value="HCNGP"/>
    <property type="match status" value="1"/>
</dbReference>
<dbReference type="Proteomes" id="UP000037751">
    <property type="component" value="Unassembled WGS sequence"/>
</dbReference>
<dbReference type="PANTHER" id="PTHR13464">
    <property type="entry name" value="TRANSCRIPTIONAL REGULATOR PROTEIN HCNGP"/>
    <property type="match status" value="1"/>
</dbReference>
<feature type="compositionally biased region" description="Pro residues" evidence="1">
    <location>
        <begin position="39"/>
        <end position="54"/>
    </location>
</feature>
<dbReference type="STRING" id="77020.A0A0M8MVK8"/>
<reference evidence="2 3" key="1">
    <citation type="submission" date="2015-07" db="EMBL/GenBank/DDBJ databases">
        <title>Draft Genome Sequence of Malassezia furfur CBS1878 and Malassezia pachydermatis CBS1879.</title>
        <authorList>
            <person name="Triana S."/>
            <person name="Ohm R."/>
            <person name="Gonzalez A."/>
            <person name="DeCock H."/>
            <person name="Restrepo S."/>
            <person name="Celis A."/>
        </authorList>
    </citation>
    <scope>NUCLEOTIDE SEQUENCE [LARGE SCALE GENOMIC DNA]</scope>
    <source>
        <strain evidence="2 3">CBS 1879</strain>
    </source>
</reference>
<evidence type="ECO:0000256" key="1">
    <source>
        <dbReference type="SAM" id="MobiDB-lite"/>
    </source>
</evidence>
<sequence length="178" mass="19868">MTTPPTGPGADQDDLHIRGCAKRKAAAAAPPQEEVETPRWPPTTIPAHLRPPPRAYDQEAEWGLGTEVHTGVDAELACKLAHFHELKQKGKHFNATLARNRAFHNPHIYTKLVEWAELDEHASNYVPIARAQGEVPSWGVTDPDVLQHGKASKLAEQQKVFTEQKLSSRSHVEFRRGR</sequence>
<feature type="region of interest" description="Disordered" evidence="1">
    <location>
        <begin position="21"/>
        <end position="54"/>
    </location>
</feature>
<dbReference type="EMBL" id="LGAV01000003">
    <property type="protein sequence ID" value="KOS14660.1"/>
    <property type="molecule type" value="Genomic_DNA"/>
</dbReference>
<protein>
    <submittedName>
        <fullName evidence="2">Hcngp-domain-containing protein</fullName>
    </submittedName>
</protein>
<dbReference type="GO" id="GO:0006355">
    <property type="term" value="P:regulation of DNA-templated transcription"/>
    <property type="evidence" value="ECO:0007669"/>
    <property type="project" value="InterPro"/>
</dbReference>
<organism evidence="2 3">
    <name type="scientific">Malassezia pachydermatis</name>
    <dbReference type="NCBI Taxonomy" id="77020"/>
    <lineage>
        <taxon>Eukaryota</taxon>
        <taxon>Fungi</taxon>
        <taxon>Dikarya</taxon>
        <taxon>Basidiomycota</taxon>
        <taxon>Ustilaginomycotina</taxon>
        <taxon>Malasseziomycetes</taxon>
        <taxon>Malasseziales</taxon>
        <taxon>Malasseziaceae</taxon>
        <taxon>Malassezia</taxon>
    </lineage>
</organism>
<dbReference type="RefSeq" id="XP_017992292.1">
    <property type="nucleotide sequence ID" value="XM_018135618.1"/>
</dbReference>
<dbReference type="GeneID" id="28727493"/>
<dbReference type="OrthoDB" id="1714508at2759"/>
<proteinExistence type="predicted"/>
<dbReference type="VEuPathDB" id="FungiDB:Malapachy_1108"/>
<keyword evidence="3" id="KW-1185">Reference proteome</keyword>
<dbReference type="PANTHER" id="PTHR13464:SF0">
    <property type="entry name" value="SAP30-BINDING PROTEIN"/>
    <property type="match status" value="1"/>
</dbReference>
<dbReference type="AlphaFoldDB" id="A0A0M8MVK8"/>
<accession>A0A0M8MVK8</accession>
<dbReference type="InterPro" id="IPR012479">
    <property type="entry name" value="SAP30BP"/>
</dbReference>
<name>A0A0M8MVK8_9BASI</name>
<dbReference type="GO" id="GO:0005634">
    <property type="term" value="C:nucleus"/>
    <property type="evidence" value="ECO:0007669"/>
    <property type="project" value="TreeGrafter"/>
</dbReference>
<evidence type="ECO:0000313" key="3">
    <source>
        <dbReference type="Proteomes" id="UP000037751"/>
    </source>
</evidence>
<evidence type="ECO:0000313" key="2">
    <source>
        <dbReference type="EMBL" id="KOS14660.1"/>
    </source>
</evidence>
<gene>
    <name evidence="2" type="ORF">Malapachy_1108</name>
</gene>
<comment type="caution">
    <text evidence="2">The sequence shown here is derived from an EMBL/GenBank/DDBJ whole genome shotgun (WGS) entry which is preliminary data.</text>
</comment>